<comment type="similarity">
    <text evidence="2">Belongs to the major facilitator superfamily. Proton-dependent oligopeptide transporter (POT/PTR) (TC 2.A.17) family.</text>
</comment>
<proteinExistence type="inferred from homology"/>
<dbReference type="GO" id="GO:0022857">
    <property type="term" value="F:transmembrane transporter activity"/>
    <property type="evidence" value="ECO:0007669"/>
    <property type="project" value="InterPro"/>
</dbReference>
<sequence length="144" mass="15592">MTSLTLSAILPQLRPPPCTGEQLCQQATSGQLAILYGSLLLGALGSAAVTVIVYIQDNIGWGWGLGIPTISMFLSIIAFVLGYPLYRHTDPVGSQFTRLLQVSVGAFRKRNLTMVSDPNLLYQNEELDASISIDGRLVHSKQMA</sequence>
<name>A0A7J8ZHT6_9ROSI</name>
<reference evidence="7 8" key="1">
    <citation type="journal article" date="2019" name="Genome Biol. Evol.">
        <title>Insights into the evolution of the New World diploid cottons (Gossypium, subgenus Houzingenia) based on genome sequencing.</title>
        <authorList>
            <person name="Grover C.E."/>
            <person name="Arick M.A. 2nd"/>
            <person name="Thrash A."/>
            <person name="Conover J.L."/>
            <person name="Sanders W.S."/>
            <person name="Peterson D.G."/>
            <person name="Frelichowski J.E."/>
            <person name="Scheffler J.A."/>
            <person name="Scheffler B.E."/>
            <person name="Wendel J.F."/>
        </authorList>
    </citation>
    <scope>NUCLEOTIDE SEQUENCE [LARGE SCALE GENOMIC DNA]</scope>
    <source>
        <strain evidence="7">4</strain>
        <tissue evidence="7">Leaf</tissue>
    </source>
</reference>
<evidence type="ECO:0000256" key="4">
    <source>
        <dbReference type="ARBA" id="ARBA00022989"/>
    </source>
</evidence>
<dbReference type="Gene3D" id="1.20.1250.20">
    <property type="entry name" value="MFS general substrate transporter like domains"/>
    <property type="match status" value="2"/>
</dbReference>
<keyword evidence="3 6" id="KW-0812">Transmembrane</keyword>
<dbReference type="Pfam" id="PF00854">
    <property type="entry name" value="PTR2"/>
    <property type="match status" value="1"/>
</dbReference>
<dbReference type="PANTHER" id="PTHR11654">
    <property type="entry name" value="OLIGOPEPTIDE TRANSPORTER-RELATED"/>
    <property type="match status" value="1"/>
</dbReference>
<dbReference type="EMBL" id="JABEZV010000005">
    <property type="protein sequence ID" value="MBA0711275.1"/>
    <property type="molecule type" value="Genomic_DNA"/>
</dbReference>
<feature type="transmembrane region" description="Helical" evidence="6">
    <location>
        <begin position="61"/>
        <end position="86"/>
    </location>
</feature>
<evidence type="ECO:0000313" key="8">
    <source>
        <dbReference type="Proteomes" id="UP000593574"/>
    </source>
</evidence>
<evidence type="ECO:0000256" key="1">
    <source>
        <dbReference type="ARBA" id="ARBA00004141"/>
    </source>
</evidence>
<organism evidence="7 8">
    <name type="scientific">Gossypium laxum</name>
    <dbReference type="NCBI Taxonomy" id="34288"/>
    <lineage>
        <taxon>Eukaryota</taxon>
        <taxon>Viridiplantae</taxon>
        <taxon>Streptophyta</taxon>
        <taxon>Embryophyta</taxon>
        <taxon>Tracheophyta</taxon>
        <taxon>Spermatophyta</taxon>
        <taxon>Magnoliopsida</taxon>
        <taxon>eudicotyledons</taxon>
        <taxon>Gunneridae</taxon>
        <taxon>Pentapetalae</taxon>
        <taxon>rosids</taxon>
        <taxon>malvids</taxon>
        <taxon>Malvales</taxon>
        <taxon>Malvaceae</taxon>
        <taxon>Malvoideae</taxon>
        <taxon>Gossypium</taxon>
    </lineage>
</organism>
<dbReference type="Proteomes" id="UP000593574">
    <property type="component" value="Unassembled WGS sequence"/>
</dbReference>
<evidence type="ECO:0000256" key="6">
    <source>
        <dbReference type="SAM" id="Phobius"/>
    </source>
</evidence>
<feature type="transmembrane region" description="Helical" evidence="6">
    <location>
        <begin position="33"/>
        <end position="55"/>
    </location>
</feature>
<keyword evidence="8" id="KW-1185">Reference proteome</keyword>
<accession>A0A7J8ZHT6</accession>
<evidence type="ECO:0000256" key="2">
    <source>
        <dbReference type="ARBA" id="ARBA00005982"/>
    </source>
</evidence>
<dbReference type="GO" id="GO:0016020">
    <property type="term" value="C:membrane"/>
    <property type="evidence" value="ECO:0007669"/>
    <property type="project" value="UniProtKB-SubCell"/>
</dbReference>
<comment type="subcellular location">
    <subcellularLocation>
        <location evidence="1">Membrane</location>
        <topology evidence="1">Multi-pass membrane protein</topology>
    </subcellularLocation>
</comment>
<dbReference type="InterPro" id="IPR000109">
    <property type="entry name" value="POT_fam"/>
</dbReference>
<evidence type="ECO:0000256" key="5">
    <source>
        <dbReference type="ARBA" id="ARBA00023136"/>
    </source>
</evidence>
<gene>
    <name evidence="7" type="ORF">Golax_010473</name>
</gene>
<keyword evidence="5 6" id="KW-0472">Membrane</keyword>
<comment type="caution">
    <text evidence="7">The sequence shown here is derived from an EMBL/GenBank/DDBJ whole genome shotgun (WGS) entry which is preliminary data.</text>
</comment>
<protein>
    <submittedName>
        <fullName evidence="7">Uncharacterized protein</fullName>
    </submittedName>
</protein>
<dbReference type="InterPro" id="IPR036259">
    <property type="entry name" value="MFS_trans_sf"/>
</dbReference>
<evidence type="ECO:0000256" key="3">
    <source>
        <dbReference type="ARBA" id="ARBA00022692"/>
    </source>
</evidence>
<evidence type="ECO:0000313" key="7">
    <source>
        <dbReference type="EMBL" id="MBA0711275.1"/>
    </source>
</evidence>
<dbReference type="AlphaFoldDB" id="A0A7J8ZHT6"/>
<keyword evidence="4 6" id="KW-1133">Transmembrane helix</keyword>